<keyword evidence="2" id="KW-1185">Reference proteome</keyword>
<dbReference type="EMBL" id="CP003130">
    <property type="protein sequence ID" value="AEU38905.1"/>
    <property type="molecule type" value="Genomic_DNA"/>
</dbReference>
<dbReference type="STRING" id="682795.AciX8_4635"/>
<dbReference type="KEGG" id="gma:AciX8_4635"/>
<organism evidence="1 2">
    <name type="scientific">Granulicella mallensis (strain ATCC BAA-1857 / DSM 23137 / MP5ACTX8)</name>
    <dbReference type="NCBI Taxonomy" id="682795"/>
    <lineage>
        <taxon>Bacteria</taxon>
        <taxon>Pseudomonadati</taxon>
        <taxon>Acidobacteriota</taxon>
        <taxon>Terriglobia</taxon>
        <taxon>Terriglobales</taxon>
        <taxon>Acidobacteriaceae</taxon>
        <taxon>Granulicella</taxon>
    </lineage>
</organism>
<dbReference type="AlphaFoldDB" id="G8NWL8"/>
<accession>G8NWL8</accession>
<sequence length="44" mass="4825">MEKLLKLRACPQTILGAKLSYAHSLLSRASEGHGFNRADNETVP</sequence>
<dbReference type="HOGENOM" id="CLU_3216872_0_0_0"/>
<name>G8NWL8_GRAMM</name>
<evidence type="ECO:0000313" key="1">
    <source>
        <dbReference type="EMBL" id="AEU38905.1"/>
    </source>
</evidence>
<protein>
    <submittedName>
        <fullName evidence="1">Uncharacterized protein</fullName>
    </submittedName>
</protein>
<dbReference type="Proteomes" id="UP000007113">
    <property type="component" value="Chromosome"/>
</dbReference>
<gene>
    <name evidence="1" type="ordered locus">AciX8_4635</name>
</gene>
<dbReference type="RefSeq" id="WP_014267776.1">
    <property type="nucleotide sequence ID" value="NC_016631.1"/>
</dbReference>
<evidence type="ECO:0000313" key="2">
    <source>
        <dbReference type="Proteomes" id="UP000007113"/>
    </source>
</evidence>
<proteinExistence type="predicted"/>
<reference evidence="1 2" key="1">
    <citation type="submission" date="2011-11" db="EMBL/GenBank/DDBJ databases">
        <title>Complete sequence of Granulicella mallensis MP5ACTX8.</title>
        <authorList>
            <consortium name="US DOE Joint Genome Institute"/>
            <person name="Lucas S."/>
            <person name="Copeland A."/>
            <person name="Lapidus A."/>
            <person name="Cheng J.-F."/>
            <person name="Goodwin L."/>
            <person name="Pitluck S."/>
            <person name="Peters L."/>
            <person name="Lu M."/>
            <person name="Detter J.C."/>
            <person name="Han C."/>
            <person name="Tapia R."/>
            <person name="Land M."/>
            <person name="Hauser L."/>
            <person name="Kyrpides N."/>
            <person name="Ivanova N."/>
            <person name="Mikhailova N."/>
            <person name="Pagani I."/>
            <person name="Rawat S."/>
            <person name="Mannisto M."/>
            <person name="Haggblom M."/>
            <person name="Woyke T."/>
        </authorList>
    </citation>
    <scope>NUCLEOTIDE SEQUENCE [LARGE SCALE GENOMIC DNA]</scope>
    <source>
        <strain evidence="2">ATCC BAA-1857 / DSM 23137 / MP5ACTX8</strain>
    </source>
</reference>